<evidence type="ECO:0000313" key="3">
    <source>
        <dbReference type="EMBL" id="CAN67887.1"/>
    </source>
</evidence>
<proteinExistence type="predicted"/>
<sequence length="208" mass="24698">MATENFAQPTVPRFDGYYDHWAMLMENFLRSKEVNRAQLQALRKEFEILQMKEGEKVDEYFTKALTIANKMKTHEERMGQNVIVEKILRSMTPKLDYVRMNCHSGNARDEQALKVSYDERYEGRCRGRSFVRGCMKGRRSYFTNKAIVECFKCHKLGHFQYECPSWEKSANYAEFNEEVEILFMSYVEVNNLKRENVWFLDSGCSNHM</sequence>
<name>A5BFV1_VITVI</name>
<dbReference type="EMBL" id="AM458094">
    <property type="protein sequence ID" value="CAN67887.1"/>
    <property type="molecule type" value="Genomic_DNA"/>
</dbReference>
<gene>
    <name evidence="3" type="ORF">VITISV_042575</name>
</gene>
<dbReference type="AlphaFoldDB" id="A5BFV1"/>
<keyword evidence="1" id="KW-0863">Zinc-finger</keyword>
<dbReference type="InterPro" id="IPR001878">
    <property type="entry name" value="Znf_CCHC"/>
</dbReference>
<dbReference type="SMART" id="SM00343">
    <property type="entry name" value="ZnF_C2HC"/>
    <property type="match status" value="1"/>
</dbReference>
<feature type="domain" description="CCHC-type" evidence="2">
    <location>
        <begin position="150"/>
        <end position="165"/>
    </location>
</feature>
<keyword evidence="1" id="KW-0862">Zinc</keyword>
<protein>
    <recommendedName>
        <fullName evidence="2">CCHC-type domain-containing protein</fullName>
    </recommendedName>
</protein>
<dbReference type="PROSITE" id="PS50158">
    <property type="entry name" value="ZF_CCHC"/>
    <property type="match status" value="1"/>
</dbReference>
<organism evidence="3">
    <name type="scientific">Vitis vinifera</name>
    <name type="common">Grape</name>
    <dbReference type="NCBI Taxonomy" id="29760"/>
    <lineage>
        <taxon>Eukaryota</taxon>
        <taxon>Viridiplantae</taxon>
        <taxon>Streptophyta</taxon>
        <taxon>Embryophyta</taxon>
        <taxon>Tracheophyta</taxon>
        <taxon>Spermatophyta</taxon>
        <taxon>Magnoliopsida</taxon>
        <taxon>eudicotyledons</taxon>
        <taxon>Gunneridae</taxon>
        <taxon>Pentapetalae</taxon>
        <taxon>rosids</taxon>
        <taxon>Vitales</taxon>
        <taxon>Vitaceae</taxon>
        <taxon>Viteae</taxon>
        <taxon>Vitis</taxon>
    </lineage>
</organism>
<keyword evidence="1" id="KW-0479">Metal-binding</keyword>
<evidence type="ECO:0000256" key="1">
    <source>
        <dbReference type="PROSITE-ProRule" id="PRU00047"/>
    </source>
</evidence>
<dbReference type="InterPro" id="IPR036875">
    <property type="entry name" value="Znf_CCHC_sf"/>
</dbReference>
<dbReference type="SUPFAM" id="SSF57756">
    <property type="entry name" value="Retrovirus zinc finger-like domains"/>
    <property type="match status" value="1"/>
</dbReference>
<accession>A5BFV1</accession>
<dbReference type="PANTHER" id="PTHR35317">
    <property type="entry name" value="OS04G0629600 PROTEIN"/>
    <property type="match status" value="1"/>
</dbReference>
<dbReference type="PANTHER" id="PTHR35317:SF27">
    <property type="entry name" value="RETROVIRUS-RELATED POL POLYPROTEIN FROM TRANSPOSON TNT 1-94"/>
    <property type="match status" value="1"/>
</dbReference>
<dbReference type="GO" id="GO:0003676">
    <property type="term" value="F:nucleic acid binding"/>
    <property type="evidence" value="ECO:0007669"/>
    <property type="project" value="InterPro"/>
</dbReference>
<reference evidence="3" key="1">
    <citation type="journal article" date="2007" name="PLoS ONE">
        <title>The first genome sequence of an elite grapevine cultivar (Pinot noir Vitis vinifera L.): coping with a highly heterozygous genome.</title>
        <authorList>
            <person name="Velasco R."/>
            <person name="Zharkikh A."/>
            <person name="Troggio M."/>
            <person name="Cartwright D.A."/>
            <person name="Cestaro A."/>
            <person name="Pruss D."/>
            <person name="Pindo M."/>
            <person name="FitzGerald L.M."/>
            <person name="Vezzulli S."/>
            <person name="Reid J."/>
            <person name="Malacarne G."/>
            <person name="Iliev D."/>
            <person name="Coppola G."/>
            <person name="Wardell B."/>
            <person name="Micheletti D."/>
            <person name="Macalma T."/>
            <person name="Facci M."/>
            <person name="Mitchell J.T."/>
            <person name="Perazzolli M."/>
            <person name="Eldredge G."/>
            <person name="Gatto P."/>
            <person name="Oyzerski R."/>
            <person name="Moretto M."/>
            <person name="Gutin N."/>
            <person name="Stefanini M."/>
            <person name="Chen Y."/>
            <person name="Segala C."/>
            <person name="Davenport C."/>
            <person name="Dematte L."/>
            <person name="Mraz A."/>
            <person name="Battilana J."/>
            <person name="Stormo K."/>
            <person name="Costa F."/>
            <person name="Tao Q."/>
            <person name="Si-Ammour A."/>
            <person name="Harkins T."/>
            <person name="Lackey A."/>
            <person name="Perbost C."/>
            <person name="Taillon B."/>
            <person name="Stella A."/>
            <person name="Solovyev V."/>
            <person name="Fawcett J.A."/>
            <person name="Sterck L."/>
            <person name="Vandepoele K."/>
            <person name="Grando S.M."/>
            <person name="Toppo S."/>
            <person name="Moser C."/>
            <person name="Lanchbury J."/>
            <person name="Bogden R."/>
            <person name="Skolnick M."/>
            <person name="Sgaramella V."/>
            <person name="Bhatnagar S.K."/>
            <person name="Fontana P."/>
            <person name="Gutin A."/>
            <person name="Van de Peer Y."/>
            <person name="Salamini F."/>
            <person name="Viola R."/>
        </authorList>
    </citation>
    <scope>NUCLEOTIDE SEQUENCE</scope>
</reference>
<dbReference type="Pfam" id="PF14223">
    <property type="entry name" value="Retrotran_gag_2"/>
    <property type="match status" value="1"/>
</dbReference>
<evidence type="ECO:0000259" key="2">
    <source>
        <dbReference type="PROSITE" id="PS50158"/>
    </source>
</evidence>
<dbReference type="GO" id="GO:0008270">
    <property type="term" value="F:zinc ion binding"/>
    <property type="evidence" value="ECO:0007669"/>
    <property type="project" value="UniProtKB-KW"/>
</dbReference>